<gene>
    <name evidence="1" type="ORF">MILVUS5_LOCUS9670</name>
</gene>
<accession>A0ACB0J652</accession>
<proteinExistence type="predicted"/>
<dbReference type="Proteomes" id="UP001177021">
    <property type="component" value="Unassembled WGS sequence"/>
</dbReference>
<sequence length="453" mass="51588">MVTITASHTVIPEEPTPQGRFWLSDIDQVVRLRHTPTLYIYKPKQNQENKTIVETLKSSLSKILVHYYPIAGRLCYIEGGRLELNLNAKGAVLIEAETEKTIHDYGDFSPSDSTKELVPIIDYNQPIEDITIFIVQLTKFKNNEGLAIGVVFFHPLSDGLGAIKFINSWAKIARGETLETNELPFLDRTLLKFSHTPLEPRFEHMELKPLPLILGRNDASEERKKKTSATMLKLSSEQVDKLKKKANEDDVLVMKKEGSRPFSRYEAIGAHIWRSASKARELEENQESVVRFNADVRTRLIPPLPKNYFGNALTQTATKGYIGEITSKPLCYVAQKIRQATELVSDEFIRSQIDVIRSFEHLDDARKLFLNAEGEIAPYFGNPNFHLTSWMSMPIYEADFGWGKPINFGLAYVSSHDRALILLSPEGDGSVHVCLHFQIARLELFNKFFYENI</sequence>
<organism evidence="1 2">
    <name type="scientific">Trifolium pratense</name>
    <name type="common">Red clover</name>
    <dbReference type="NCBI Taxonomy" id="57577"/>
    <lineage>
        <taxon>Eukaryota</taxon>
        <taxon>Viridiplantae</taxon>
        <taxon>Streptophyta</taxon>
        <taxon>Embryophyta</taxon>
        <taxon>Tracheophyta</taxon>
        <taxon>Spermatophyta</taxon>
        <taxon>Magnoliopsida</taxon>
        <taxon>eudicotyledons</taxon>
        <taxon>Gunneridae</taxon>
        <taxon>Pentapetalae</taxon>
        <taxon>rosids</taxon>
        <taxon>fabids</taxon>
        <taxon>Fabales</taxon>
        <taxon>Fabaceae</taxon>
        <taxon>Papilionoideae</taxon>
        <taxon>50 kb inversion clade</taxon>
        <taxon>NPAAA clade</taxon>
        <taxon>Hologalegina</taxon>
        <taxon>IRL clade</taxon>
        <taxon>Trifolieae</taxon>
        <taxon>Trifolium</taxon>
    </lineage>
</organism>
<keyword evidence="2" id="KW-1185">Reference proteome</keyword>
<dbReference type="EMBL" id="CASHSV030000024">
    <property type="protein sequence ID" value="CAJ2639686.1"/>
    <property type="molecule type" value="Genomic_DNA"/>
</dbReference>
<evidence type="ECO:0000313" key="1">
    <source>
        <dbReference type="EMBL" id="CAJ2639686.1"/>
    </source>
</evidence>
<reference evidence="1" key="1">
    <citation type="submission" date="2023-10" db="EMBL/GenBank/DDBJ databases">
        <authorList>
            <person name="Rodriguez Cubillos JULIANA M."/>
            <person name="De Vega J."/>
        </authorList>
    </citation>
    <scope>NUCLEOTIDE SEQUENCE</scope>
</reference>
<evidence type="ECO:0000313" key="2">
    <source>
        <dbReference type="Proteomes" id="UP001177021"/>
    </source>
</evidence>
<name>A0ACB0J652_TRIPR</name>
<comment type="caution">
    <text evidence="1">The sequence shown here is derived from an EMBL/GenBank/DDBJ whole genome shotgun (WGS) entry which is preliminary data.</text>
</comment>
<protein>
    <submittedName>
        <fullName evidence="1">Uncharacterized protein</fullName>
    </submittedName>
</protein>